<evidence type="ECO:0000256" key="1">
    <source>
        <dbReference type="ARBA" id="ARBA00006479"/>
    </source>
</evidence>
<comment type="similarity">
    <text evidence="1">Belongs to the ROK (NagC/XylR) family.</text>
</comment>
<dbReference type="SUPFAM" id="SSF53067">
    <property type="entry name" value="Actin-like ATPase domain"/>
    <property type="match status" value="1"/>
</dbReference>
<reference evidence="2 3" key="1">
    <citation type="journal article" date="2015" name="Int. J. Syst. Evol. Microbiol.">
        <title>Micromonospora costi sp. nov., isolated from a leaf of Costus speciosus.</title>
        <authorList>
            <person name="Thawai C."/>
        </authorList>
    </citation>
    <scope>NUCLEOTIDE SEQUENCE [LARGE SCALE GENOMIC DNA]</scope>
    <source>
        <strain evidence="2 3">CS1-12</strain>
    </source>
</reference>
<dbReference type="Proteomes" id="UP000279968">
    <property type="component" value="Unassembled WGS sequence"/>
</dbReference>
<protein>
    <submittedName>
        <fullName evidence="2">ROK family protein</fullName>
    </submittedName>
</protein>
<dbReference type="InterPro" id="IPR036388">
    <property type="entry name" value="WH-like_DNA-bd_sf"/>
</dbReference>
<gene>
    <name evidence="2" type="ORF">D7193_17135</name>
</gene>
<dbReference type="InterPro" id="IPR043129">
    <property type="entry name" value="ATPase_NBD"/>
</dbReference>
<dbReference type="SUPFAM" id="SSF46785">
    <property type="entry name" value="Winged helix' DNA-binding domain"/>
    <property type="match status" value="1"/>
</dbReference>
<accession>A0A3A9ZZR8</accession>
<organism evidence="2 3">
    <name type="scientific">Micromonospora costi</name>
    <dbReference type="NCBI Taxonomy" id="1530042"/>
    <lineage>
        <taxon>Bacteria</taxon>
        <taxon>Bacillati</taxon>
        <taxon>Actinomycetota</taxon>
        <taxon>Actinomycetes</taxon>
        <taxon>Micromonosporales</taxon>
        <taxon>Micromonosporaceae</taxon>
        <taxon>Micromonospora</taxon>
    </lineage>
</organism>
<dbReference type="CDD" id="cd24076">
    <property type="entry name" value="ASKHA_ATPase_ROK_BsXylR-like"/>
    <property type="match status" value="1"/>
</dbReference>
<dbReference type="InterPro" id="IPR000600">
    <property type="entry name" value="ROK"/>
</dbReference>
<dbReference type="Pfam" id="PF00480">
    <property type="entry name" value="ROK"/>
    <property type="match status" value="1"/>
</dbReference>
<dbReference type="AlphaFoldDB" id="A0A3A9ZZR8"/>
<comment type="caution">
    <text evidence="2">The sequence shown here is derived from an EMBL/GenBank/DDBJ whole genome shotgun (WGS) entry which is preliminary data.</text>
</comment>
<sequence length="421" mass="42249">MAELWQCQGVTSTPGLVGAVRQGSLRELNLAVVLGRIAAAERPPSRADLAAETGLTRATVSAVVEDLITGRLVTEADPAPRSGAGRPARGLVLAGDGPAGLGLEINVDYLAACVVDLAGRVRHHTVHRADLRPHSPADALARLVDLAGRARADATAQGLTLAGAALAVPGLVDDAGTVRLAPNLGWRDVPVPSLLAVHPPLTDAVDGVPPLVVDNEANLAALGELHADPDGPASFLHISGEVGIGAGIVLDGALFRGARGWSGEIGHIPVSPEGRPCRCGGRGCLEQYAGQEAILAAAGLAGADLPADTAAARLAELAGSGAADVLGALREAGTALGVAVAGVVNLLDLDTVVLGGGYAPLAPWLRPPVLAEISRRVLTAAWSPVTVRPAVLGADAAAVGAAGSVVRRIITRPAGWLARAG</sequence>
<evidence type="ECO:0000313" key="3">
    <source>
        <dbReference type="Proteomes" id="UP000279968"/>
    </source>
</evidence>
<name>A0A3A9ZZR8_9ACTN</name>
<dbReference type="Gene3D" id="1.10.10.10">
    <property type="entry name" value="Winged helix-like DNA-binding domain superfamily/Winged helix DNA-binding domain"/>
    <property type="match status" value="1"/>
</dbReference>
<keyword evidence="3" id="KW-1185">Reference proteome</keyword>
<proteinExistence type="inferred from homology"/>
<dbReference type="Gene3D" id="3.30.420.40">
    <property type="match status" value="2"/>
</dbReference>
<evidence type="ECO:0000313" key="2">
    <source>
        <dbReference type="EMBL" id="RKN53793.1"/>
    </source>
</evidence>
<dbReference type="PANTHER" id="PTHR18964:SF149">
    <property type="entry name" value="BIFUNCTIONAL UDP-N-ACETYLGLUCOSAMINE 2-EPIMERASE_N-ACETYLMANNOSAMINE KINASE"/>
    <property type="match status" value="1"/>
</dbReference>
<dbReference type="InterPro" id="IPR036390">
    <property type="entry name" value="WH_DNA-bd_sf"/>
</dbReference>
<dbReference type="EMBL" id="RBAN01000003">
    <property type="protein sequence ID" value="RKN53793.1"/>
    <property type="molecule type" value="Genomic_DNA"/>
</dbReference>
<dbReference type="PANTHER" id="PTHR18964">
    <property type="entry name" value="ROK (REPRESSOR, ORF, KINASE) FAMILY"/>
    <property type="match status" value="1"/>
</dbReference>
<dbReference type="OrthoDB" id="3189808at2"/>